<dbReference type="RefSeq" id="WP_377087588.1">
    <property type="nucleotide sequence ID" value="NZ_JBHSJL010000014.1"/>
</dbReference>
<protein>
    <recommendedName>
        <fullName evidence="3">Arrestin-like N-terminal domain-containing protein</fullName>
    </recommendedName>
</protein>
<dbReference type="Proteomes" id="UP001597389">
    <property type="component" value="Unassembled WGS sequence"/>
</dbReference>
<accession>A0ABW4ZD67</accession>
<reference evidence="2" key="1">
    <citation type="journal article" date="2019" name="Int. J. Syst. Evol. Microbiol.">
        <title>The Global Catalogue of Microorganisms (GCM) 10K type strain sequencing project: providing services to taxonomists for standard genome sequencing and annotation.</title>
        <authorList>
            <consortium name="The Broad Institute Genomics Platform"/>
            <consortium name="The Broad Institute Genome Sequencing Center for Infectious Disease"/>
            <person name="Wu L."/>
            <person name="Ma J."/>
        </authorList>
    </citation>
    <scope>NUCLEOTIDE SEQUENCE [LARGE SCALE GENOMIC DNA]</scope>
    <source>
        <strain evidence="2">CCUG 57942</strain>
    </source>
</reference>
<comment type="caution">
    <text evidence="1">The sequence shown here is derived from an EMBL/GenBank/DDBJ whole genome shotgun (WGS) entry which is preliminary data.</text>
</comment>
<evidence type="ECO:0000313" key="2">
    <source>
        <dbReference type="Proteomes" id="UP001597389"/>
    </source>
</evidence>
<proteinExistence type="predicted"/>
<name>A0ABW4ZD67_9BACT</name>
<gene>
    <name evidence="1" type="ORF">ACFSW8_11850</name>
</gene>
<dbReference type="EMBL" id="JBHUJB010000047">
    <property type="protein sequence ID" value="MFD2159597.1"/>
    <property type="molecule type" value="Genomic_DNA"/>
</dbReference>
<organism evidence="1 2">
    <name type="scientific">Rubritalea tangerina</name>
    <dbReference type="NCBI Taxonomy" id="430798"/>
    <lineage>
        <taxon>Bacteria</taxon>
        <taxon>Pseudomonadati</taxon>
        <taxon>Verrucomicrobiota</taxon>
        <taxon>Verrucomicrobiia</taxon>
        <taxon>Verrucomicrobiales</taxon>
        <taxon>Rubritaleaceae</taxon>
        <taxon>Rubritalea</taxon>
    </lineage>
</organism>
<keyword evidence="2" id="KW-1185">Reference proteome</keyword>
<sequence length="139" mass="15698">MSNALSISLTHTSDSYLPGDTLHGQIHWPNATAPSQKVAVRLFWFTEGRGSQDLEIIDELQLTLSPHSPTEFHFTLPHFPFSFSGKLISLQWAVEAISLPDESHTSRHPFCLSPTKDEINLTRVESAQTQQSKKWSNRK</sequence>
<evidence type="ECO:0008006" key="3">
    <source>
        <dbReference type="Google" id="ProtNLM"/>
    </source>
</evidence>
<evidence type="ECO:0000313" key="1">
    <source>
        <dbReference type="EMBL" id="MFD2159597.1"/>
    </source>
</evidence>